<protein>
    <recommendedName>
        <fullName evidence="6">Small ribosomal subunit protein uS17</fullName>
    </recommendedName>
</protein>
<evidence type="ECO:0000256" key="1">
    <source>
        <dbReference type="ARBA" id="ARBA00010254"/>
    </source>
</evidence>
<dbReference type="NCBIfam" id="TIGR03635">
    <property type="entry name" value="uS17_bact"/>
    <property type="match status" value="1"/>
</dbReference>
<evidence type="ECO:0000313" key="8">
    <source>
        <dbReference type="EMBL" id="AGA91555.1"/>
    </source>
</evidence>
<keyword evidence="5 6" id="KW-0687">Ribonucleoprotein</keyword>
<dbReference type="Pfam" id="PF00366">
    <property type="entry name" value="Ribosomal_S17"/>
    <property type="match status" value="1"/>
</dbReference>
<keyword evidence="4 6" id="KW-0689">Ribosomal protein</keyword>
<dbReference type="InterPro" id="IPR012340">
    <property type="entry name" value="NA-bd_OB-fold"/>
</dbReference>
<evidence type="ECO:0000256" key="2">
    <source>
        <dbReference type="ARBA" id="ARBA00022730"/>
    </source>
</evidence>
<dbReference type="HAMAP" id="MF_01345_B">
    <property type="entry name" value="Ribosomal_uS17_B"/>
    <property type="match status" value="1"/>
</dbReference>
<reference evidence="8 9" key="1">
    <citation type="submission" date="2011-09" db="EMBL/GenBank/DDBJ databases">
        <title>Complete sequence of chromosome of Thioflavicoccus mobilis 8321.</title>
        <authorList>
            <consortium name="US DOE Joint Genome Institute"/>
            <person name="Lucas S."/>
            <person name="Han J."/>
            <person name="Lapidus A."/>
            <person name="Cheng J.-F."/>
            <person name="Goodwin L."/>
            <person name="Pitluck S."/>
            <person name="Peters L."/>
            <person name="Ovchinnikova G."/>
            <person name="Lu M."/>
            <person name="Detter J.C."/>
            <person name="Han C."/>
            <person name="Tapia R."/>
            <person name="Land M."/>
            <person name="Hauser L."/>
            <person name="Kyrpides N."/>
            <person name="Ivanova N."/>
            <person name="Pagani I."/>
            <person name="Vogl K."/>
            <person name="Liu Z."/>
            <person name="Imhoff J."/>
            <person name="Thiel V."/>
            <person name="Frigaard N.-U."/>
            <person name="Bryant D."/>
            <person name="Woyke T."/>
        </authorList>
    </citation>
    <scope>NUCLEOTIDE SEQUENCE [LARGE SCALE GENOMIC DNA]</scope>
    <source>
        <strain evidence="8 9">8321</strain>
    </source>
</reference>
<evidence type="ECO:0000313" key="9">
    <source>
        <dbReference type="Proteomes" id="UP000010816"/>
    </source>
</evidence>
<dbReference type="PROSITE" id="PS00056">
    <property type="entry name" value="RIBOSOMAL_S17"/>
    <property type="match status" value="1"/>
</dbReference>
<dbReference type="EMBL" id="CP003051">
    <property type="protein sequence ID" value="AGA91555.1"/>
    <property type="molecule type" value="Genomic_DNA"/>
</dbReference>
<dbReference type="GO" id="GO:0022627">
    <property type="term" value="C:cytosolic small ribosomal subunit"/>
    <property type="evidence" value="ECO:0007669"/>
    <property type="project" value="UniProtKB-UniRule"/>
</dbReference>
<proteinExistence type="inferred from homology"/>
<keyword evidence="9" id="KW-1185">Reference proteome</keyword>
<dbReference type="RefSeq" id="WP_015281687.1">
    <property type="nucleotide sequence ID" value="NC_019940.1"/>
</dbReference>
<dbReference type="InterPro" id="IPR019979">
    <property type="entry name" value="Ribosomal_uS17_CS"/>
</dbReference>
<dbReference type="STRING" id="765912.Thimo_2851"/>
<keyword evidence="2 6" id="KW-0699">rRNA-binding</keyword>
<dbReference type="Proteomes" id="UP000010816">
    <property type="component" value="Chromosome"/>
</dbReference>
<dbReference type="PANTHER" id="PTHR10744">
    <property type="entry name" value="40S RIBOSOMAL PROTEIN S11 FAMILY MEMBER"/>
    <property type="match status" value="1"/>
</dbReference>
<dbReference type="PATRIC" id="fig|765912.4.peg.2793"/>
<comment type="subunit">
    <text evidence="6">Part of the 30S ribosomal subunit.</text>
</comment>
<dbReference type="PRINTS" id="PR00973">
    <property type="entry name" value="RIBOSOMALS17"/>
</dbReference>
<evidence type="ECO:0000256" key="3">
    <source>
        <dbReference type="ARBA" id="ARBA00022884"/>
    </source>
</evidence>
<name>L0H1P1_9GAMM</name>
<dbReference type="AlphaFoldDB" id="L0H1P1"/>
<evidence type="ECO:0000256" key="6">
    <source>
        <dbReference type="HAMAP-Rule" id="MF_01345"/>
    </source>
</evidence>
<dbReference type="GO" id="GO:0003735">
    <property type="term" value="F:structural constituent of ribosome"/>
    <property type="evidence" value="ECO:0007669"/>
    <property type="project" value="UniProtKB-UniRule"/>
</dbReference>
<comment type="function">
    <text evidence="6">One of the primary rRNA binding proteins, it binds specifically to the 5'-end of 16S ribosomal RNA.</text>
</comment>
<dbReference type="HOGENOM" id="CLU_073626_1_1_6"/>
<dbReference type="CDD" id="cd00364">
    <property type="entry name" value="Ribosomal_uS17"/>
    <property type="match status" value="1"/>
</dbReference>
<evidence type="ECO:0000256" key="5">
    <source>
        <dbReference type="ARBA" id="ARBA00023274"/>
    </source>
</evidence>
<dbReference type="NCBIfam" id="NF004123">
    <property type="entry name" value="PRK05610.1"/>
    <property type="match status" value="1"/>
</dbReference>
<dbReference type="InterPro" id="IPR000266">
    <property type="entry name" value="Ribosomal_uS17"/>
</dbReference>
<dbReference type="SUPFAM" id="SSF50249">
    <property type="entry name" value="Nucleic acid-binding proteins"/>
    <property type="match status" value="1"/>
</dbReference>
<keyword evidence="3 6" id="KW-0694">RNA-binding</keyword>
<dbReference type="Gene3D" id="2.40.50.140">
    <property type="entry name" value="Nucleic acid-binding proteins"/>
    <property type="match status" value="1"/>
</dbReference>
<dbReference type="OrthoDB" id="9811714at2"/>
<gene>
    <name evidence="6" type="primary">rpsQ</name>
    <name evidence="8" type="ORF">Thimo_2851</name>
</gene>
<comment type="similarity">
    <text evidence="1 6 7">Belongs to the universal ribosomal protein uS17 family.</text>
</comment>
<organism evidence="8 9">
    <name type="scientific">Thioflavicoccus mobilis 8321</name>
    <dbReference type="NCBI Taxonomy" id="765912"/>
    <lineage>
        <taxon>Bacteria</taxon>
        <taxon>Pseudomonadati</taxon>
        <taxon>Pseudomonadota</taxon>
        <taxon>Gammaproteobacteria</taxon>
        <taxon>Chromatiales</taxon>
        <taxon>Chromatiaceae</taxon>
        <taxon>Thioflavicoccus</taxon>
    </lineage>
</organism>
<dbReference type="KEGG" id="tmb:Thimo_2851"/>
<evidence type="ECO:0000256" key="4">
    <source>
        <dbReference type="ARBA" id="ARBA00022980"/>
    </source>
</evidence>
<dbReference type="PANTHER" id="PTHR10744:SF1">
    <property type="entry name" value="SMALL RIBOSOMAL SUBUNIT PROTEIN US17M"/>
    <property type="match status" value="1"/>
</dbReference>
<dbReference type="GO" id="GO:0019843">
    <property type="term" value="F:rRNA binding"/>
    <property type="evidence" value="ECO:0007669"/>
    <property type="project" value="UniProtKB-UniRule"/>
</dbReference>
<dbReference type="GO" id="GO:0006412">
    <property type="term" value="P:translation"/>
    <property type="evidence" value="ECO:0007669"/>
    <property type="project" value="UniProtKB-UniRule"/>
</dbReference>
<evidence type="ECO:0000256" key="7">
    <source>
        <dbReference type="RuleBase" id="RU003872"/>
    </source>
</evidence>
<sequence length="86" mass="9856">MSEQTKTNKTLTGRVVSNAMDKTVTVVVERRVQHPVYGKFMSRSTKIHAHDEANSCDSGDLVRIEQCRPLSKTKSWRLLEILEKVR</sequence>
<dbReference type="eggNOG" id="COG0186">
    <property type="taxonomic scope" value="Bacteria"/>
</dbReference>
<accession>L0H1P1</accession>
<dbReference type="InterPro" id="IPR019984">
    <property type="entry name" value="Ribosomal_uS17_bact/chlr"/>
</dbReference>